<sequence>MFGRGADQDWASGRSSDAAGRKGSKPGRGYRYLHHAVDGHSRVVHSEILDDEYKDTAAGFWRRASGFFASLGVRVGAVMTDSGACYRSRAFVEALGPGVKHR</sequence>
<dbReference type="eggNOG" id="COG2801">
    <property type="taxonomic scope" value="Bacteria"/>
</dbReference>
<dbReference type="AlphaFoldDB" id="E2S7A0"/>
<proteinExistence type="predicted"/>
<evidence type="ECO:0000313" key="2">
    <source>
        <dbReference type="EMBL" id="EFQ79388.1"/>
    </source>
</evidence>
<gene>
    <name evidence="2" type="ORF">HMPREF0305_12402</name>
</gene>
<dbReference type="GO" id="GO:0003676">
    <property type="term" value="F:nucleic acid binding"/>
    <property type="evidence" value="ECO:0007669"/>
    <property type="project" value="InterPro"/>
</dbReference>
<keyword evidence="3" id="KW-1185">Reference proteome</keyword>
<dbReference type="InterPro" id="IPR012337">
    <property type="entry name" value="RNaseH-like_sf"/>
</dbReference>
<dbReference type="SUPFAM" id="SSF53098">
    <property type="entry name" value="Ribonuclease H-like"/>
    <property type="match status" value="1"/>
</dbReference>
<dbReference type="InterPro" id="IPR036397">
    <property type="entry name" value="RNaseH_sf"/>
</dbReference>
<dbReference type="HOGENOM" id="CLU_2381319_0_0_11"/>
<name>E2S7A0_9CORY</name>
<dbReference type="Proteomes" id="UP000003020">
    <property type="component" value="Unassembled WGS sequence"/>
</dbReference>
<feature type="region of interest" description="Disordered" evidence="1">
    <location>
        <begin position="1"/>
        <end position="29"/>
    </location>
</feature>
<evidence type="ECO:0000313" key="3">
    <source>
        <dbReference type="Proteomes" id="UP000003020"/>
    </source>
</evidence>
<reference evidence="2 3" key="1">
    <citation type="submission" date="2010-08" db="EMBL/GenBank/DDBJ databases">
        <authorList>
            <person name="Muzny D."/>
            <person name="Qin X."/>
            <person name="Buhay C."/>
            <person name="Dugan-Rocha S."/>
            <person name="Ding Y."/>
            <person name="Chen G."/>
            <person name="Hawes A."/>
            <person name="Holder M."/>
            <person name="Jhangiani S."/>
            <person name="Johnson A."/>
            <person name="Khan Z."/>
            <person name="Li Z."/>
            <person name="Liu W."/>
            <person name="Liu X."/>
            <person name="Perez L."/>
            <person name="Shen H."/>
            <person name="Wang Q."/>
            <person name="Watt J."/>
            <person name="Xi L."/>
            <person name="Xin Y."/>
            <person name="Zhou J."/>
            <person name="Deng J."/>
            <person name="Jiang H."/>
            <person name="Liu Y."/>
            <person name="Qu J."/>
            <person name="Song X.-Z."/>
            <person name="Zhang L."/>
            <person name="Villasana D."/>
            <person name="Johnson A."/>
            <person name="Liu J."/>
            <person name="Liyanage D."/>
            <person name="Lorensuhewa L."/>
            <person name="Robinson T."/>
            <person name="Song A."/>
            <person name="Song B.-B."/>
            <person name="Dinh H."/>
            <person name="Thornton R."/>
            <person name="Coyle M."/>
            <person name="Francisco L."/>
            <person name="Jackson L."/>
            <person name="Javaid M."/>
            <person name="Korchina V."/>
            <person name="Kovar C."/>
            <person name="Mata R."/>
            <person name="Mathew T."/>
            <person name="Ngo R."/>
            <person name="Nguyen L."/>
            <person name="Nguyen N."/>
            <person name="Okwuonu G."/>
            <person name="Ongeri F."/>
            <person name="Pham C."/>
            <person name="Simmons D."/>
            <person name="Wilczek-Boney K."/>
            <person name="Hale W."/>
            <person name="Jakkamsetti A."/>
            <person name="Pham P."/>
            <person name="Ruth R."/>
            <person name="San Lucas F."/>
            <person name="Warren J."/>
            <person name="Zhang J."/>
            <person name="Zhao Z."/>
            <person name="Zhou C."/>
            <person name="Zhu D."/>
            <person name="Lee S."/>
            <person name="Bess C."/>
            <person name="Blankenburg K."/>
            <person name="Forbes L."/>
            <person name="Fu Q."/>
            <person name="Gubbala S."/>
            <person name="Hirani K."/>
            <person name="Jayaseelan J.C."/>
            <person name="Lara F."/>
            <person name="Munidasa M."/>
            <person name="Palculict T."/>
            <person name="Patil S."/>
            <person name="Pu L.-L."/>
            <person name="Saada N."/>
            <person name="Tang L."/>
            <person name="Weissenberger G."/>
            <person name="Zhu Y."/>
            <person name="Hemphill L."/>
            <person name="Shang Y."/>
            <person name="Youmans B."/>
            <person name="Ayvaz T."/>
            <person name="Ross M."/>
            <person name="Santibanez J."/>
            <person name="Aqrawi P."/>
            <person name="Gross S."/>
            <person name="Joshi V."/>
            <person name="Fowler G."/>
            <person name="Nazareth L."/>
            <person name="Reid J."/>
            <person name="Worley K."/>
            <person name="Petrosino J."/>
            <person name="Highlander S."/>
            <person name="Gibbs R."/>
        </authorList>
    </citation>
    <scope>NUCLEOTIDE SEQUENCE [LARGE SCALE GENOMIC DNA]</scope>
    <source>
        <strain evidence="2 3">ATCC 33035</strain>
    </source>
</reference>
<dbReference type="EMBL" id="ABYQ02000015">
    <property type="protein sequence ID" value="EFQ79388.1"/>
    <property type="molecule type" value="Genomic_DNA"/>
</dbReference>
<protein>
    <submittedName>
        <fullName evidence="2">Uncharacterized protein</fullName>
    </submittedName>
</protein>
<organism evidence="2 3">
    <name type="scientific">Corynebacterium pseudogenitalium ATCC 33035</name>
    <dbReference type="NCBI Taxonomy" id="525264"/>
    <lineage>
        <taxon>Bacteria</taxon>
        <taxon>Bacillati</taxon>
        <taxon>Actinomycetota</taxon>
        <taxon>Actinomycetes</taxon>
        <taxon>Mycobacteriales</taxon>
        <taxon>Corynebacteriaceae</taxon>
        <taxon>Corynebacterium</taxon>
    </lineage>
</organism>
<comment type="caution">
    <text evidence="2">The sequence shown here is derived from an EMBL/GenBank/DDBJ whole genome shotgun (WGS) entry which is preliminary data.</text>
</comment>
<accession>E2S7A0</accession>
<dbReference type="Gene3D" id="3.30.420.10">
    <property type="entry name" value="Ribonuclease H-like superfamily/Ribonuclease H"/>
    <property type="match status" value="1"/>
</dbReference>
<evidence type="ECO:0000256" key="1">
    <source>
        <dbReference type="SAM" id="MobiDB-lite"/>
    </source>
</evidence>